<feature type="compositionally biased region" description="Basic and acidic residues" evidence="1">
    <location>
        <begin position="10"/>
        <end position="21"/>
    </location>
</feature>
<feature type="region of interest" description="Disordered" evidence="1">
    <location>
        <begin position="1"/>
        <end position="64"/>
    </location>
</feature>
<dbReference type="PANTHER" id="PTHR32428:SF2">
    <property type="entry name" value="TARGET OF RAPAMYCIN COMPLEX 2 SUBUNIT BIT61-RELATED"/>
    <property type="match status" value="1"/>
</dbReference>
<dbReference type="Proteomes" id="UP000307440">
    <property type="component" value="Unassembled WGS sequence"/>
</dbReference>
<protein>
    <submittedName>
        <fullName evidence="2">HbrB-domain-containing protein</fullName>
    </submittedName>
</protein>
<dbReference type="AlphaFoldDB" id="A0A5C3KYG8"/>
<dbReference type="GO" id="GO:0031932">
    <property type="term" value="C:TORC2 complex"/>
    <property type="evidence" value="ECO:0007669"/>
    <property type="project" value="TreeGrafter"/>
</dbReference>
<feature type="region of interest" description="Disordered" evidence="1">
    <location>
        <begin position="171"/>
        <end position="200"/>
    </location>
</feature>
<dbReference type="STRING" id="230819.A0A5C3KYG8"/>
<dbReference type="PANTHER" id="PTHR32428">
    <property type="entry name" value="TARGET OF RAPAMYCIN COMPLEX 2 SUBUNIT BIT61-RELATED"/>
    <property type="match status" value="1"/>
</dbReference>
<proteinExistence type="predicted"/>
<sequence>MWSSTYSSRRSHEQPHNESKNSRSSSPGEALDSHRRTSSEATPRPTPANTRFLTASNDQDGNKNVLAPHSADVFTSSSKRLGFLADKLSSSLSGTVHNQKNQTQLLLPHGHSRGDSSATSVSLSPSTAPMASSASLANAAKAHTSPSKQRTYDPKLVTREMHRLGNMSQLSSLAPQLSSAPSATSLSLPPPSMSQVSLASTSTTDPWGSLHVHVLPLFNGEPLRIPIEDLNTLVKNHISTVVSSSPSRALAKLENDASELIASGMVTLNAKLMGVDDEKLVARLVETWGFFWDQILTYVEGVLLPLQTDPTLNSLSRTSKQHHRATSPVRTTGHGPQASKSSAQLINGTPTIDVRTVALKSFRDRVVYPLYPRLHARLSLPNRQDVFQETGGYQQPRLQQMLLVLSAQSRQRPVAMSLTAPVPQPTPEEAAISDLLHLVRNPHPQTSARKQPFKTGFQPRTPSFLSGGLPRDRRGRIAKKKTTGPSDLSTAVGPFDDDDLGDDTPRHGLSSGTYVLDIDREKEREMLEALRSPEPNTRASIGGWGLGGIHEVPMKSTEEEEEEDELDQAQADLESYMASMNSPVEPSKRR</sequence>
<feature type="compositionally biased region" description="Low complexity" evidence="1">
    <location>
        <begin position="171"/>
        <end position="198"/>
    </location>
</feature>
<feature type="region of interest" description="Disordered" evidence="1">
    <location>
        <begin position="444"/>
        <end position="513"/>
    </location>
</feature>
<feature type="region of interest" description="Disordered" evidence="1">
    <location>
        <begin position="314"/>
        <end position="343"/>
    </location>
</feature>
<feature type="region of interest" description="Disordered" evidence="1">
    <location>
        <begin position="107"/>
        <end position="154"/>
    </location>
</feature>
<feature type="region of interest" description="Disordered" evidence="1">
    <location>
        <begin position="529"/>
        <end position="590"/>
    </location>
</feature>
<accession>A0A5C3KYG8</accession>
<gene>
    <name evidence="2" type="ORF">FA15DRAFT_668364</name>
</gene>
<dbReference type="GO" id="GO:0038203">
    <property type="term" value="P:TORC2 signaling"/>
    <property type="evidence" value="ECO:0007669"/>
    <property type="project" value="TreeGrafter"/>
</dbReference>
<evidence type="ECO:0000313" key="3">
    <source>
        <dbReference type="Proteomes" id="UP000307440"/>
    </source>
</evidence>
<feature type="compositionally biased region" description="Acidic residues" evidence="1">
    <location>
        <begin position="558"/>
        <end position="567"/>
    </location>
</feature>
<dbReference type="OrthoDB" id="2290221at2759"/>
<dbReference type="InterPro" id="IPR013745">
    <property type="entry name" value="Bit61/PRR5"/>
</dbReference>
<feature type="compositionally biased region" description="Polar residues" evidence="1">
    <location>
        <begin position="47"/>
        <end position="59"/>
    </location>
</feature>
<evidence type="ECO:0000313" key="2">
    <source>
        <dbReference type="EMBL" id="TFK25492.1"/>
    </source>
</evidence>
<evidence type="ECO:0000256" key="1">
    <source>
        <dbReference type="SAM" id="MobiDB-lite"/>
    </source>
</evidence>
<name>A0A5C3KYG8_COPMA</name>
<reference evidence="2 3" key="1">
    <citation type="journal article" date="2019" name="Nat. Ecol. Evol.">
        <title>Megaphylogeny resolves global patterns of mushroom evolution.</title>
        <authorList>
            <person name="Varga T."/>
            <person name="Krizsan K."/>
            <person name="Foldi C."/>
            <person name="Dima B."/>
            <person name="Sanchez-Garcia M."/>
            <person name="Sanchez-Ramirez S."/>
            <person name="Szollosi G.J."/>
            <person name="Szarkandi J.G."/>
            <person name="Papp V."/>
            <person name="Albert L."/>
            <person name="Andreopoulos W."/>
            <person name="Angelini C."/>
            <person name="Antonin V."/>
            <person name="Barry K.W."/>
            <person name="Bougher N.L."/>
            <person name="Buchanan P."/>
            <person name="Buyck B."/>
            <person name="Bense V."/>
            <person name="Catcheside P."/>
            <person name="Chovatia M."/>
            <person name="Cooper J."/>
            <person name="Damon W."/>
            <person name="Desjardin D."/>
            <person name="Finy P."/>
            <person name="Geml J."/>
            <person name="Haridas S."/>
            <person name="Hughes K."/>
            <person name="Justo A."/>
            <person name="Karasinski D."/>
            <person name="Kautmanova I."/>
            <person name="Kiss B."/>
            <person name="Kocsube S."/>
            <person name="Kotiranta H."/>
            <person name="LaButti K.M."/>
            <person name="Lechner B.E."/>
            <person name="Liimatainen K."/>
            <person name="Lipzen A."/>
            <person name="Lukacs Z."/>
            <person name="Mihaltcheva S."/>
            <person name="Morgado L.N."/>
            <person name="Niskanen T."/>
            <person name="Noordeloos M.E."/>
            <person name="Ohm R.A."/>
            <person name="Ortiz-Santana B."/>
            <person name="Ovrebo C."/>
            <person name="Racz N."/>
            <person name="Riley R."/>
            <person name="Savchenko A."/>
            <person name="Shiryaev A."/>
            <person name="Soop K."/>
            <person name="Spirin V."/>
            <person name="Szebenyi C."/>
            <person name="Tomsovsky M."/>
            <person name="Tulloss R.E."/>
            <person name="Uehling J."/>
            <person name="Grigoriev I.V."/>
            <person name="Vagvolgyi C."/>
            <person name="Papp T."/>
            <person name="Martin F.M."/>
            <person name="Miettinen O."/>
            <person name="Hibbett D.S."/>
            <person name="Nagy L.G."/>
        </authorList>
    </citation>
    <scope>NUCLEOTIDE SEQUENCE [LARGE SCALE GENOMIC DNA]</scope>
    <source>
        <strain evidence="2 3">CBS 121175</strain>
    </source>
</reference>
<dbReference type="Pfam" id="PF08539">
    <property type="entry name" value="HbrB"/>
    <property type="match status" value="1"/>
</dbReference>
<feature type="compositionally biased region" description="Low complexity" evidence="1">
    <location>
        <begin position="116"/>
        <end position="145"/>
    </location>
</feature>
<keyword evidence="3" id="KW-1185">Reference proteome</keyword>
<feature type="compositionally biased region" description="Basic residues" evidence="1">
    <location>
        <begin position="473"/>
        <end position="482"/>
    </location>
</feature>
<organism evidence="2 3">
    <name type="scientific">Coprinopsis marcescibilis</name>
    <name type="common">Agaric fungus</name>
    <name type="synonym">Psathyrella marcescibilis</name>
    <dbReference type="NCBI Taxonomy" id="230819"/>
    <lineage>
        <taxon>Eukaryota</taxon>
        <taxon>Fungi</taxon>
        <taxon>Dikarya</taxon>
        <taxon>Basidiomycota</taxon>
        <taxon>Agaricomycotina</taxon>
        <taxon>Agaricomycetes</taxon>
        <taxon>Agaricomycetidae</taxon>
        <taxon>Agaricales</taxon>
        <taxon>Agaricineae</taxon>
        <taxon>Psathyrellaceae</taxon>
        <taxon>Coprinopsis</taxon>
    </lineage>
</organism>
<dbReference type="EMBL" id="ML210185">
    <property type="protein sequence ID" value="TFK25492.1"/>
    <property type="molecule type" value="Genomic_DNA"/>
</dbReference>